<dbReference type="AlphaFoldDB" id="A0A6J5HT77"/>
<dbReference type="InterPro" id="IPR014729">
    <property type="entry name" value="Rossmann-like_a/b/a_fold"/>
</dbReference>
<organism evidence="1 2">
    <name type="scientific">Achromobacter denitrificans</name>
    <name type="common">Alcaligenes denitrificans</name>
    <dbReference type="NCBI Taxonomy" id="32002"/>
    <lineage>
        <taxon>Bacteria</taxon>
        <taxon>Pseudomonadati</taxon>
        <taxon>Pseudomonadota</taxon>
        <taxon>Betaproteobacteria</taxon>
        <taxon>Burkholderiales</taxon>
        <taxon>Alcaligenaceae</taxon>
        <taxon>Achromobacter</taxon>
    </lineage>
</organism>
<dbReference type="NCBIfam" id="NF041925">
    <property type="entry name" value="QatC"/>
    <property type="match status" value="1"/>
</dbReference>
<dbReference type="Gene3D" id="3.40.50.620">
    <property type="entry name" value="HUPs"/>
    <property type="match status" value="1"/>
</dbReference>
<accession>A0A6J5HT77</accession>
<gene>
    <name evidence="1" type="ORF">FOC81_31600</name>
</gene>
<dbReference type="EMBL" id="CP054569">
    <property type="protein sequence ID" value="QKQ51024.1"/>
    <property type="molecule type" value="Genomic_DNA"/>
</dbReference>
<evidence type="ECO:0000313" key="1">
    <source>
        <dbReference type="EMBL" id="QKQ51024.1"/>
    </source>
</evidence>
<proteinExistence type="predicted"/>
<name>A0A6J5HT77_ACHDE</name>
<evidence type="ECO:0000313" key="2">
    <source>
        <dbReference type="Proteomes" id="UP000509782"/>
    </source>
</evidence>
<sequence length="428" mass="46474">MTKVFCAPKDCIPEVRSAGINYVSMYAHDGLPDVSTIGTSLIDEIKQAGLTPRAASWDFLTLALAVNAADHIVERDLSVDGWTRTIELEIALYEPAPFAQLTSELQLALRFLTGDFWKLSFVDGGYPPPAPKLIATYDADCVSLLSGGLDSLIGALDLHAEGRRPIFVSHIARGDSENQRLYARTLGGGERHLQWNQNIWLKPQREGEPSTRGRSIVFFAFAAIAADSHAQTTGDEVVDLFVPENGLISLNVPLTAGRVGSLSTKTTHPVFMRRLQHLWTELGVPAELRLPYAAMTKGEMMAACRDPHRLRELAGTSTSCGRFAVFGLKHCGRCVPCMVRRSAFMRSGIPDSTAVYVHDDLKAAQPDQGANDVAAVATAILKADEDGIRSFTAGQFAFAASDQRIVFEGVVERGLKELAALLQAHSVL</sequence>
<dbReference type="InterPro" id="IPR049676">
    <property type="entry name" value="QatC"/>
</dbReference>
<dbReference type="RefSeq" id="WP_082621825.1">
    <property type="nucleotide sequence ID" value="NZ_CADIKP010000019.1"/>
</dbReference>
<dbReference type="SUPFAM" id="SSF52402">
    <property type="entry name" value="Adenine nucleotide alpha hydrolases-like"/>
    <property type="match status" value="1"/>
</dbReference>
<dbReference type="Proteomes" id="UP000509782">
    <property type="component" value="Chromosome"/>
</dbReference>
<reference evidence="1 2" key="1">
    <citation type="submission" date="2020-05" db="EMBL/GenBank/DDBJ databases">
        <title>FDA dAtabase for Regulatory Grade micrObial Sequences (FDA-ARGOS): Supporting development and validation of Infectious Disease Dx tests.</title>
        <authorList>
            <person name="Sproer C."/>
            <person name="Gronow S."/>
            <person name="Severitt S."/>
            <person name="Schroder I."/>
            <person name="Tallon L."/>
            <person name="Sadzewicz L."/>
            <person name="Zhao X."/>
            <person name="Vavikolanu K."/>
            <person name="Mehta A."/>
            <person name="Aluvathingal J."/>
            <person name="Nadendla S."/>
            <person name="Myers T."/>
            <person name="Yan Y."/>
            <person name="Sichtig H."/>
        </authorList>
    </citation>
    <scope>NUCLEOTIDE SEQUENCE [LARGE SCALE GENOMIC DNA]</scope>
    <source>
        <strain evidence="1 2">FDAARGOS_787</strain>
    </source>
</reference>
<evidence type="ECO:0008006" key="3">
    <source>
        <dbReference type="Google" id="ProtNLM"/>
    </source>
</evidence>
<protein>
    <recommendedName>
        <fullName evidence="3">7-cyano-7-deazaguanine synthase</fullName>
    </recommendedName>
</protein>